<dbReference type="PANTHER" id="PTHR43108:SF6">
    <property type="entry name" value="N-SULPHOGLUCOSAMINE SULPHOHYDROLASE"/>
    <property type="match status" value="1"/>
</dbReference>
<dbReference type="InterPro" id="IPR024607">
    <property type="entry name" value="Sulfatase_CS"/>
</dbReference>
<keyword evidence="2" id="KW-0378">Hydrolase</keyword>
<feature type="domain" description="N-sulphoglucosamine sulphohydrolase C-terminal" evidence="4">
    <location>
        <begin position="342"/>
        <end position="492"/>
    </location>
</feature>
<organism evidence="5 6">
    <name type="scientific">Chitinophaga skermanii</name>
    <dbReference type="NCBI Taxonomy" id="331697"/>
    <lineage>
        <taxon>Bacteria</taxon>
        <taxon>Pseudomonadati</taxon>
        <taxon>Bacteroidota</taxon>
        <taxon>Chitinophagia</taxon>
        <taxon>Chitinophagales</taxon>
        <taxon>Chitinophagaceae</taxon>
        <taxon>Chitinophaga</taxon>
    </lineage>
</organism>
<gene>
    <name evidence="5" type="ORF">LX64_03881</name>
</gene>
<dbReference type="InterPro" id="IPR002591">
    <property type="entry name" value="Phosphodiest/P_Trfase"/>
</dbReference>
<keyword evidence="6" id="KW-1185">Reference proteome</keyword>
<dbReference type="CDD" id="cd16031">
    <property type="entry name" value="G6S_like"/>
    <property type="match status" value="1"/>
</dbReference>
<feature type="chain" id="PRO_5016290947" evidence="3">
    <location>
        <begin position="21"/>
        <end position="508"/>
    </location>
</feature>
<dbReference type="Pfam" id="PF01663">
    <property type="entry name" value="Phosphodiest"/>
    <property type="match status" value="1"/>
</dbReference>
<evidence type="ECO:0000256" key="3">
    <source>
        <dbReference type="SAM" id="SignalP"/>
    </source>
</evidence>
<dbReference type="Pfam" id="PF16347">
    <property type="entry name" value="SGSH_C"/>
    <property type="match status" value="1"/>
</dbReference>
<dbReference type="GO" id="GO:0016787">
    <property type="term" value="F:hydrolase activity"/>
    <property type="evidence" value="ECO:0007669"/>
    <property type="project" value="UniProtKB-KW"/>
</dbReference>
<evidence type="ECO:0000256" key="1">
    <source>
        <dbReference type="ARBA" id="ARBA00008779"/>
    </source>
</evidence>
<feature type="signal peptide" evidence="3">
    <location>
        <begin position="1"/>
        <end position="20"/>
    </location>
</feature>
<name>A0A327QEG4_9BACT</name>
<sequence length="508" mass="58738">MKKTILVALACWLTLGGLHAQQKKPNVVFIISDDHAYQAISAYGSQLAQTPNIDRIAKEGAVFKNALVTNSICGPARACFLTGKYSHKNGFKVNNGTKFDMSQQHFPRILHQNGYQVAWIGKMHLESLPQDFDYFNIVPDQGRYYNPSFIGPKNDTVRHQGYITNIITNMTEEWIQQRDTSKPFFLVVGEKATHREWQPDLQDLGAYDDRTFPLPSSFKDKYVNRVAAANQDMTISTTMRLREDLKVGVDYNKDWLYRNLNPEQRKAYEDYYDKKVTKEFNTLQLSGDALTEWKYQRYLKDYLSTAKSLDRNVGKILDYLDQKGLAENTIVIYCSDQGFYMGEHGWFDKRFMYEESLKTPFVMRWPKKIKPGTVVNDLMLNVDWAPTMLDIAGVKAPADMQGVSFLPLLSGKKTAWRDAAFYHYYEYPEPHKVSPHFGVRTKEYTLIRFYGPADNWELYDLKKDPGQINNLYGKPGYEKVTNKLKARMKSLIEVYEDDEASRVLAKEV</sequence>
<evidence type="ECO:0000259" key="4">
    <source>
        <dbReference type="Pfam" id="PF16347"/>
    </source>
</evidence>
<dbReference type="RefSeq" id="WP_111599299.1">
    <property type="nucleotide sequence ID" value="NZ_QLLL01000007.1"/>
</dbReference>
<comment type="similarity">
    <text evidence="1">Belongs to the sulfatase family.</text>
</comment>
<dbReference type="InterPro" id="IPR017850">
    <property type="entry name" value="Alkaline_phosphatase_core_sf"/>
</dbReference>
<dbReference type="AlphaFoldDB" id="A0A327QEG4"/>
<evidence type="ECO:0000256" key="2">
    <source>
        <dbReference type="ARBA" id="ARBA00022801"/>
    </source>
</evidence>
<proteinExistence type="inferred from homology"/>
<dbReference type="SUPFAM" id="SSF53649">
    <property type="entry name" value="Alkaline phosphatase-like"/>
    <property type="match status" value="1"/>
</dbReference>
<keyword evidence="3" id="KW-0732">Signal</keyword>
<dbReference type="InterPro" id="IPR032506">
    <property type="entry name" value="SGSH_C"/>
</dbReference>
<dbReference type="EMBL" id="QLLL01000007">
    <property type="protein sequence ID" value="RAJ01663.1"/>
    <property type="molecule type" value="Genomic_DNA"/>
</dbReference>
<dbReference type="OrthoDB" id="9789742at2"/>
<dbReference type="PANTHER" id="PTHR43108">
    <property type="entry name" value="N-ACETYLGLUCOSAMINE-6-SULFATASE FAMILY MEMBER"/>
    <property type="match status" value="1"/>
</dbReference>
<comment type="caution">
    <text evidence="5">The sequence shown here is derived from an EMBL/GenBank/DDBJ whole genome shotgun (WGS) entry which is preliminary data.</text>
</comment>
<accession>A0A327QEG4</accession>
<protein>
    <submittedName>
        <fullName evidence="5">Arylsulfatase A-like enzyme</fullName>
    </submittedName>
</protein>
<dbReference type="Gene3D" id="3.40.720.10">
    <property type="entry name" value="Alkaline Phosphatase, subunit A"/>
    <property type="match status" value="1"/>
</dbReference>
<evidence type="ECO:0000313" key="6">
    <source>
        <dbReference type="Proteomes" id="UP000249547"/>
    </source>
</evidence>
<reference evidence="5 6" key="1">
    <citation type="submission" date="2018-06" db="EMBL/GenBank/DDBJ databases">
        <title>Genomic Encyclopedia of Archaeal and Bacterial Type Strains, Phase II (KMG-II): from individual species to whole genera.</title>
        <authorList>
            <person name="Goeker M."/>
        </authorList>
    </citation>
    <scope>NUCLEOTIDE SEQUENCE [LARGE SCALE GENOMIC DNA]</scope>
    <source>
        <strain evidence="5 6">DSM 23857</strain>
    </source>
</reference>
<dbReference type="Proteomes" id="UP000249547">
    <property type="component" value="Unassembled WGS sequence"/>
</dbReference>
<evidence type="ECO:0000313" key="5">
    <source>
        <dbReference type="EMBL" id="RAJ01663.1"/>
    </source>
</evidence>
<dbReference type="PROSITE" id="PS00523">
    <property type="entry name" value="SULFATASE_1"/>
    <property type="match status" value="1"/>
</dbReference>